<comment type="caution">
    <text evidence="4">The sequence shown here is derived from an EMBL/GenBank/DDBJ whole genome shotgun (WGS) entry which is preliminary data.</text>
</comment>
<evidence type="ECO:0000313" key="4">
    <source>
        <dbReference type="EMBL" id="KKS08802.1"/>
    </source>
</evidence>
<evidence type="ECO:0000256" key="1">
    <source>
        <dbReference type="SAM" id="Coils"/>
    </source>
</evidence>
<dbReference type="EMBL" id="LCBL01000004">
    <property type="protein sequence ID" value="KKS08802.1"/>
    <property type="molecule type" value="Genomic_DNA"/>
</dbReference>
<keyword evidence="1" id="KW-0175">Coiled coil</keyword>
<name>A0A0G0W9R9_UNCC2</name>
<proteinExistence type="predicted"/>
<feature type="domain" description="Transglutaminase-like" evidence="3">
    <location>
        <begin position="160"/>
        <end position="225"/>
    </location>
</feature>
<keyword evidence="2" id="KW-1133">Transmembrane helix</keyword>
<keyword evidence="2" id="KW-0812">Transmembrane</keyword>
<protein>
    <recommendedName>
        <fullName evidence="3">Transglutaminase-like domain-containing protein</fullName>
    </recommendedName>
</protein>
<gene>
    <name evidence="4" type="ORF">UU65_C0004G0013</name>
</gene>
<feature type="coiled-coil region" evidence="1">
    <location>
        <begin position="337"/>
        <end position="371"/>
    </location>
</feature>
<evidence type="ECO:0000256" key="2">
    <source>
        <dbReference type="SAM" id="Phobius"/>
    </source>
</evidence>
<accession>A0A0G0W9R9</accession>
<dbReference type="Proteomes" id="UP000033869">
    <property type="component" value="Unassembled WGS sequence"/>
</dbReference>
<dbReference type="AlphaFoldDB" id="A0A0G0W9R9"/>
<dbReference type="Pfam" id="PF04473">
    <property type="entry name" value="DUF553"/>
    <property type="match status" value="1"/>
</dbReference>
<sequence length="440" mass="49396">MEDYQNFNNSEPESLNKPPRKKRIGLKLIVLMLPILSVILGFYILKPSIDTAQIVSKIPVLEIFNLRKFPALTEPKQITLNCDYHGQKLILNKTLYQSVDDYYGSEPKKSRANSKDDYASLVFSYPEDDSLKQIVADIKAKGVELGLTADQTADLATCFIQTIPYDQEKAKKVLSHNPGDLISSKESKEISGRYPYETLFDNMGICTDKSYLAAAVLKELGYGTVLFEFDKDRHMAIGIKTPLSYSSFNSGYSYIETTNVGYKVGQLPIIDEKGFAQSQEIETLETGVEGSSFLPEIKEGNISSPSKTVKVSDGNEYQRVIEFAKTHQRIKDLIVILNKTHDELLASQKNIEALKAEVNTAENIVAKSESAVKESEQMYKSTRTTESYSSYLSAYNNYKNDYNDFNVLAGQYNQAVNNYNGNVEKFNGLINEYNALINQG</sequence>
<evidence type="ECO:0000259" key="3">
    <source>
        <dbReference type="Pfam" id="PF04473"/>
    </source>
</evidence>
<dbReference type="InterPro" id="IPR007562">
    <property type="entry name" value="Transglutaminase-like_domain"/>
</dbReference>
<feature type="transmembrane region" description="Helical" evidence="2">
    <location>
        <begin position="24"/>
        <end position="45"/>
    </location>
</feature>
<keyword evidence="2" id="KW-0472">Membrane</keyword>
<evidence type="ECO:0000313" key="5">
    <source>
        <dbReference type="Proteomes" id="UP000033869"/>
    </source>
</evidence>
<organism evidence="4 5">
    <name type="scientific">candidate division CPR2 bacterium GW2011_GWC1_41_48</name>
    <dbReference type="NCBI Taxonomy" id="1618344"/>
    <lineage>
        <taxon>Bacteria</taxon>
        <taxon>Bacteria division CPR2</taxon>
    </lineage>
</organism>
<reference evidence="4 5" key="1">
    <citation type="journal article" date="2015" name="Nature">
        <title>rRNA introns, odd ribosomes, and small enigmatic genomes across a large radiation of phyla.</title>
        <authorList>
            <person name="Brown C.T."/>
            <person name="Hug L.A."/>
            <person name="Thomas B.C."/>
            <person name="Sharon I."/>
            <person name="Castelle C.J."/>
            <person name="Singh A."/>
            <person name="Wilkins M.J."/>
            <person name="Williams K.H."/>
            <person name="Banfield J.F."/>
        </authorList>
    </citation>
    <scope>NUCLEOTIDE SEQUENCE [LARGE SCALE GENOMIC DNA]</scope>
</reference>